<reference evidence="1 2" key="1">
    <citation type="submission" date="2023-11" db="EMBL/GenBank/DDBJ databases">
        <title>An acidophilic fungus is an integral part of prey digestion in a carnivorous sundew plant.</title>
        <authorList>
            <person name="Tsai I.J."/>
        </authorList>
    </citation>
    <scope>NUCLEOTIDE SEQUENCE [LARGE SCALE GENOMIC DNA]</scope>
    <source>
        <strain evidence="1">169a</strain>
    </source>
</reference>
<dbReference type="InterPro" id="IPR053204">
    <property type="entry name" value="Oxopyrrolidines_Biosynth-assoc"/>
</dbReference>
<dbReference type="Pfam" id="PF12311">
    <property type="entry name" value="DUF3632"/>
    <property type="match status" value="1"/>
</dbReference>
<name>A0AAQ3MC34_9PEZI</name>
<dbReference type="InterPro" id="IPR022085">
    <property type="entry name" value="OpdG"/>
</dbReference>
<keyword evidence="2" id="KW-1185">Reference proteome</keyword>
<dbReference type="Proteomes" id="UP001303373">
    <property type="component" value="Chromosome 14"/>
</dbReference>
<accession>A0AAQ3MC34</accession>
<dbReference type="EMBL" id="CP138593">
    <property type="protein sequence ID" value="WPH04972.1"/>
    <property type="molecule type" value="Genomic_DNA"/>
</dbReference>
<dbReference type="AlphaFoldDB" id="A0AAQ3MC34"/>
<protein>
    <submittedName>
        <fullName evidence="1">Uncharacterized protein</fullName>
    </submittedName>
</protein>
<dbReference type="PANTHER" id="PTHR38797">
    <property type="entry name" value="NUCLEAR PORE COMPLEX PROTEIN NUP85-RELATED"/>
    <property type="match status" value="1"/>
</dbReference>
<sequence length="266" mass="30271">MPGLTSISNIPESKITSIATYNSQNNNTALTNFCQPIEDKFQSTDNDEHIEIELREAWKAVIEAAASTPHSSPQKQKIADFILDVQAQPAVEKDGEKCTMHEMRLWTDLPLFGWVMREVWNTDTSDNTDPETKTQWLNLNAWTATLMTSQHTNSVREPDVSNLGLWTIRAALESDQPSNLELAAAAVWFVYASPAIWGLSLQEKTFEGKMAKPGPRFRDRVWRGFSRERWESWLERLGGCEERGLNEETRMLVQKARKAMGEVVKN</sequence>
<gene>
    <name evidence="1" type="ORF">R9X50_00787000</name>
</gene>
<evidence type="ECO:0000313" key="1">
    <source>
        <dbReference type="EMBL" id="WPH04972.1"/>
    </source>
</evidence>
<organism evidence="1 2">
    <name type="scientific">Acrodontium crateriforme</name>
    <dbReference type="NCBI Taxonomy" id="150365"/>
    <lineage>
        <taxon>Eukaryota</taxon>
        <taxon>Fungi</taxon>
        <taxon>Dikarya</taxon>
        <taxon>Ascomycota</taxon>
        <taxon>Pezizomycotina</taxon>
        <taxon>Dothideomycetes</taxon>
        <taxon>Dothideomycetidae</taxon>
        <taxon>Mycosphaerellales</taxon>
        <taxon>Teratosphaeriaceae</taxon>
        <taxon>Acrodontium</taxon>
    </lineage>
</organism>
<proteinExistence type="predicted"/>
<evidence type="ECO:0000313" key="2">
    <source>
        <dbReference type="Proteomes" id="UP001303373"/>
    </source>
</evidence>